<dbReference type="AlphaFoldDB" id="A0A5U8K6U5"/>
<organism evidence="1">
    <name type="scientific">Salmonella enterica subsp. enterica serovar Java</name>
    <dbReference type="NCBI Taxonomy" id="224729"/>
    <lineage>
        <taxon>Bacteria</taxon>
        <taxon>Pseudomonadati</taxon>
        <taxon>Pseudomonadota</taxon>
        <taxon>Gammaproteobacteria</taxon>
        <taxon>Enterobacterales</taxon>
        <taxon>Enterobacteriaceae</taxon>
        <taxon>Salmonella</taxon>
    </lineage>
</organism>
<protein>
    <submittedName>
        <fullName evidence="1">Cytoplasmic protein</fullName>
    </submittedName>
</protein>
<proteinExistence type="predicted"/>
<name>A0A5U8K6U5_SALEB</name>
<accession>A0A5U8K6U5</accession>
<reference evidence="1" key="1">
    <citation type="submission" date="2018-06" db="EMBL/GenBank/DDBJ databases">
        <authorList>
            <person name="Ashton P.M."/>
            <person name="Dallman T."/>
            <person name="Nair S."/>
            <person name="De Pinna E."/>
            <person name="Peters T."/>
            <person name="Grant K."/>
        </authorList>
    </citation>
    <scope>NUCLEOTIDE SEQUENCE [LARGE SCALE GENOMIC DNA]</scope>
    <source>
        <strain evidence="2">367309</strain>
        <strain evidence="1">498895</strain>
    </source>
</reference>
<dbReference type="Proteomes" id="UP000839733">
    <property type="component" value="Unassembled WGS sequence"/>
</dbReference>
<sequence length="108" mass="12076">MRIAESVLLGTLKQGGCVRTFWRRSARFADTPVPEIPDGIVLETPGEYCDTPLSHVDFAVVQKWLVRSGDWSQIVGAMEFGGSVWHLAREYQVTADRPVQGDEDQDEP</sequence>
<dbReference type="EMBL" id="AAGTQF010000039">
    <property type="protein sequence ID" value="EBR8572934.1"/>
    <property type="molecule type" value="Genomic_DNA"/>
</dbReference>
<dbReference type="Proteomes" id="UP000839708">
    <property type="component" value="Unassembled WGS sequence"/>
</dbReference>
<evidence type="ECO:0000313" key="1">
    <source>
        <dbReference type="EMBL" id="EBR8572934.1"/>
    </source>
</evidence>
<gene>
    <name evidence="1" type="ORF">DOV67_15390</name>
    <name evidence="2" type="ORF">EZX71_26910</name>
</gene>
<dbReference type="EMBL" id="AAKVUB010000063">
    <property type="protein sequence ID" value="ECW2471506.1"/>
    <property type="molecule type" value="Genomic_DNA"/>
</dbReference>
<comment type="caution">
    <text evidence="1">The sequence shown here is derived from an EMBL/GenBank/DDBJ whole genome shotgun (WGS) entry which is preliminary data.</text>
</comment>
<evidence type="ECO:0000313" key="2">
    <source>
        <dbReference type="EMBL" id="ECW2471506.1"/>
    </source>
</evidence>